<evidence type="ECO:0000313" key="3">
    <source>
        <dbReference type="Proteomes" id="UP000031449"/>
    </source>
</evidence>
<accession>A0A0B5ALB6</accession>
<dbReference type="STRING" id="1508404.JMA_15690"/>
<keyword evidence="3" id="KW-1185">Reference proteome</keyword>
<dbReference type="GO" id="GO:0016301">
    <property type="term" value="F:kinase activity"/>
    <property type="evidence" value="ECO:0007669"/>
    <property type="project" value="UniProtKB-KW"/>
</dbReference>
<dbReference type="OrthoDB" id="2427086at2"/>
<dbReference type="AlphaFoldDB" id="A0A0B5ALB6"/>
<feature type="domain" description="DUF7147" evidence="1">
    <location>
        <begin position="1"/>
        <end position="124"/>
    </location>
</feature>
<reference evidence="2 3" key="1">
    <citation type="submission" date="2014-08" db="EMBL/GenBank/DDBJ databases">
        <title>Complete genome of a marine bacteria Jeotgalibacillus malaysiensis.</title>
        <authorList>
            <person name="Yaakop A.S."/>
            <person name="Chan K.-G."/>
            <person name="Goh K.M."/>
        </authorList>
    </citation>
    <scope>NUCLEOTIDE SEQUENCE [LARGE SCALE GENOMIC DNA]</scope>
    <source>
        <strain evidence="2 3">D5</strain>
    </source>
</reference>
<gene>
    <name evidence="2" type="ORF">JMA_15690</name>
</gene>
<dbReference type="InterPro" id="IPR055571">
    <property type="entry name" value="DUF7147"/>
</dbReference>
<evidence type="ECO:0000259" key="1">
    <source>
        <dbReference type="Pfam" id="PF23648"/>
    </source>
</evidence>
<dbReference type="BioCyc" id="JESP1508404:G14D9-10824-MONOMER"/>
<evidence type="ECO:0000313" key="2">
    <source>
        <dbReference type="EMBL" id="AJD90886.1"/>
    </source>
</evidence>
<dbReference type="HOGENOM" id="CLU_159782_0_0_9"/>
<name>A0A0B5ALB6_9BACL</name>
<dbReference type="Proteomes" id="UP000031449">
    <property type="component" value="Chromosome"/>
</dbReference>
<keyword evidence="2" id="KW-0808">Transferase</keyword>
<proteinExistence type="predicted"/>
<dbReference type="EMBL" id="CP009416">
    <property type="protein sequence ID" value="AJD90886.1"/>
    <property type="molecule type" value="Genomic_DNA"/>
</dbReference>
<dbReference type="KEGG" id="jeo:JMA_15690"/>
<organism evidence="2 3">
    <name type="scientific">Jeotgalibacillus malaysiensis</name>
    <dbReference type="NCBI Taxonomy" id="1508404"/>
    <lineage>
        <taxon>Bacteria</taxon>
        <taxon>Bacillati</taxon>
        <taxon>Bacillota</taxon>
        <taxon>Bacilli</taxon>
        <taxon>Bacillales</taxon>
        <taxon>Caryophanaceae</taxon>
        <taxon>Jeotgalibacillus</taxon>
    </lineage>
</organism>
<dbReference type="Pfam" id="PF23648">
    <property type="entry name" value="DUF7147"/>
    <property type="match status" value="1"/>
</dbReference>
<sequence length="131" mass="14971">MIQRFIELGEGYADVYELLDLIKYNKDRAMRLAVFHTVLKDKKVVSPALIMNKTEIGNFQAIYISTEGIPDLDTPSERLRLIESAAEHADIPIVHLEVKPSIAFGEKELYFQHLVGILRMNHYIPPLTSSF</sequence>
<keyword evidence="2" id="KW-0418">Kinase</keyword>
<protein>
    <submittedName>
        <fullName evidence="2">Methylthioribose kinase</fullName>
    </submittedName>
</protein>